<keyword evidence="2" id="KW-0201">Cytochrome c-type biogenesis</keyword>
<reference evidence="6 7" key="1">
    <citation type="submission" date="2014-10" db="EMBL/GenBank/DDBJ databases">
        <authorList>
            <person name="Seo M.-J."/>
            <person name="Seok Y.J."/>
            <person name="Cha I.-T."/>
        </authorList>
    </citation>
    <scope>NUCLEOTIDE SEQUENCE [LARGE SCALE GENOMIC DNA]</scope>
    <source>
        <strain evidence="6 7">NEU</strain>
    </source>
</reference>
<feature type="transmembrane region" description="Helical" evidence="4">
    <location>
        <begin position="12"/>
        <end position="31"/>
    </location>
</feature>
<comment type="caution">
    <text evidence="6">The sequence shown here is derived from an EMBL/GenBank/DDBJ whole genome shotgun (WGS) entry which is preliminary data.</text>
</comment>
<keyword evidence="4" id="KW-0812">Transmembrane</keyword>
<evidence type="ECO:0000313" key="7">
    <source>
        <dbReference type="Proteomes" id="UP000180246"/>
    </source>
</evidence>
<dbReference type="PROSITE" id="PS51352">
    <property type="entry name" value="THIOREDOXIN_2"/>
    <property type="match status" value="1"/>
</dbReference>
<evidence type="ECO:0000259" key="5">
    <source>
        <dbReference type="PROSITE" id="PS51352"/>
    </source>
</evidence>
<dbReference type="GO" id="GO:0016740">
    <property type="term" value="F:transferase activity"/>
    <property type="evidence" value="ECO:0007669"/>
    <property type="project" value="UniProtKB-KW"/>
</dbReference>
<comment type="subcellular location">
    <subcellularLocation>
        <location evidence="1">Cell envelope</location>
    </subcellularLocation>
</comment>
<dbReference type="CDD" id="cd02966">
    <property type="entry name" value="TlpA_like_family"/>
    <property type="match status" value="1"/>
</dbReference>
<keyword evidence="6" id="KW-0808">Transferase</keyword>
<dbReference type="InterPro" id="IPR013766">
    <property type="entry name" value="Thioredoxin_domain"/>
</dbReference>
<evidence type="ECO:0000313" key="6">
    <source>
        <dbReference type="EMBL" id="OIJ41156.1"/>
    </source>
</evidence>
<dbReference type="Proteomes" id="UP000180246">
    <property type="component" value="Unassembled WGS sequence"/>
</dbReference>
<feature type="transmembrane region" description="Helical" evidence="4">
    <location>
        <begin position="106"/>
        <end position="126"/>
    </location>
</feature>
<dbReference type="RefSeq" id="WP_083415450.1">
    <property type="nucleotide sequence ID" value="NZ_JRYB01000001.1"/>
</dbReference>
<dbReference type="InterPro" id="IPR050553">
    <property type="entry name" value="Thioredoxin_ResA/DsbE_sf"/>
</dbReference>
<dbReference type="GO" id="GO:0030313">
    <property type="term" value="C:cell envelope"/>
    <property type="evidence" value="ECO:0007669"/>
    <property type="project" value="UniProtKB-SubCell"/>
</dbReference>
<name>A0A1S2N7U3_9BURK</name>
<keyword evidence="4" id="KW-1133">Transmembrane helix</keyword>
<keyword evidence="3" id="KW-0676">Redox-active center</keyword>
<dbReference type="InterPro" id="IPR036249">
    <property type="entry name" value="Thioredoxin-like_sf"/>
</dbReference>
<dbReference type="PROSITE" id="PS00194">
    <property type="entry name" value="THIOREDOXIN_1"/>
    <property type="match status" value="1"/>
</dbReference>
<evidence type="ECO:0000256" key="4">
    <source>
        <dbReference type="SAM" id="Phobius"/>
    </source>
</evidence>
<keyword evidence="4" id="KW-0472">Membrane</keyword>
<dbReference type="GO" id="GO:0017004">
    <property type="term" value="P:cytochrome complex assembly"/>
    <property type="evidence" value="ECO:0007669"/>
    <property type="project" value="UniProtKB-KW"/>
</dbReference>
<proteinExistence type="predicted"/>
<evidence type="ECO:0000256" key="3">
    <source>
        <dbReference type="ARBA" id="ARBA00023284"/>
    </source>
</evidence>
<protein>
    <submittedName>
        <fullName evidence="6">Prolipodiacylglyceryl transferase family protein</fullName>
    </submittedName>
</protein>
<evidence type="ECO:0000256" key="1">
    <source>
        <dbReference type="ARBA" id="ARBA00004196"/>
    </source>
</evidence>
<gene>
    <name evidence="6" type="ORF">LO55_4049</name>
</gene>
<dbReference type="PANTHER" id="PTHR42852:SF13">
    <property type="entry name" value="PROTEIN DIPZ"/>
    <property type="match status" value="1"/>
</dbReference>
<evidence type="ECO:0000256" key="2">
    <source>
        <dbReference type="ARBA" id="ARBA00022748"/>
    </source>
</evidence>
<accession>A0A1S2N7U3</accession>
<sequence length="268" mass="28497">MTVTLGPLALPAQLLVIFATIILGSAIGNRVAAARGVRAEGSLWLIIAGALLVARIVFVARYWPMYAEEPWRLPDLRDGGLAPVAGFTAAVIIGALLAWRRAEQRAAIVSAVWAGLFIWIAGNGLVRMATERQAVPDVTVVDLDGRAVPLTAFAGKPMVVNLWASWCPPCRREMPALGKAQREASDLNFVFVNQGEDSATVRAYLKAEGLPLRNVVRDPGGALAKAAGAPGLPTTLFFDANGILVDKRMGEVSSATLAEHLAALRSKR</sequence>
<dbReference type="PANTHER" id="PTHR42852">
    <property type="entry name" value="THIOL:DISULFIDE INTERCHANGE PROTEIN DSBE"/>
    <property type="match status" value="1"/>
</dbReference>
<dbReference type="EMBL" id="JRYB01000001">
    <property type="protein sequence ID" value="OIJ41156.1"/>
    <property type="molecule type" value="Genomic_DNA"/>
</dbReference>
<feature type="transmembrane region" description="Helical" evidence="4">
    <location>
        <begin position="80"/>
        <end position="99"/>
    </location>
</feature>
<feature type="domain" description="Thioredoxin" evidence="5">
    <location>
        <begin position="129"/>
        <end position="266"/>
    </location>
</feature>
<dbReference type="AlphaFoldDB" id="A0A1S2N7U3"/>
<feature type="transmembrane region" description="Helical" evidence="4">
    <location>
        <begin position="43"/>
        <end position="60"/>
    </location>
</feature>
<dbReference type="Pfam" id="PF08534">
    <property type="entry name" value="Redoxin"/>
    <property type="match status" value="1"/>
</dbReference>
<dbReference type="InterPro" id="IPR017937">
    <property type="entry name" value="Thioredoxin_CS"/>
</dbReference>
<dbReference type="Gene3D" id="3.40.30.10">
    <property type="entry name" value="Glutaredoxin"/>
    <property type="match status" value="1"/>
</dbReference>
<organism evidence="6 7">
    <name type="scientific">Massilia timonae</name>
    <dbReference type="NCBI Taxonomy" id="47229"/>
    <lineage>
        <taxon>Bacteria</taxon>
        <taxon>Pseudomonadati</taxon>
        <taxon>Pseudomonadota</taxon>
        <taxon>Betaproteobacteria</taxon>
        <taxon>Burkholderiales</taxon>
        <taxon>Oxalobacteraceae</taxon>
        <taxon>Telluria group</taxon>
        <taxon>Massilia</taxon>
    </lineage>
</organism>
<dbReference type="SUPFAM" id="SSF52833">
    <property type="entry name" value="Thioredoxin-like"/>
    <property type="match status" value="1"/>
</dbReference>
<dbReference type="InterPro" id="IPR013740">
    <property type="entry name" value="Redoxin"/>
</dbReference>
<dbReference type="GO" id="GO:0015036">
    <property type="term" value="F:disulfide oxidoreductase activity"/>
    <property type="evidence" value="ECO:0007669"/>
    <property type="project" value="UniProtKB-ARBA"/>
</dbReference>